<gene>
    <name evidence="3" type="ORF">FA048_16010</name>
</gene>
<dbReference type="AlphaFoldDB" id="A0A4V5P0V1"/>
<dbReference type="OrthoDB" id="9789181at2"/>
<organism evidence="3 4">
    <name type="scientific">Pedobacter polaris</name>
    <dbReference type="NCBI Taxonomy" id="2571273"/>
    <lineage>
        <taxon>Bacteria</taxon>
        <taxon>Pseudomonadati</taxon>
        <taxon>Bacteroidota</taxon>
        <taxon>Sphingobacteriia</taxon>
        <taxon>Sphingobacteriales</taxon>
        <taxon>Sphingobacteriaceae</taxon>
        <taxon>Pedobacter</taxon>
    </lineage>
</organism>
<feature type="modified residue" description="4-aspartylphosphate" evidence="1">
    <location>
        <position position="64"/>
    </location>
</feature>
<keyword evidence="4" id="KW-1185">Reference proteome</keyword>
<comment type="caution">
    <text evidence="3">The sequence shown here is derived from an EMBL/GenBank/DDBJ whole genome shotgun (WGS) entry which is preliminary data.</text>
</comment>
<evidence type="ECO:0000313" key="4">
    <source>
        <dbReference type="Proteomes" id="UP000309488"/>
    </source>
</evidence>
<dbReference type="RefSeq" id="WP_136842957.1">
    <property type="nucleotide sequence ID" value="NZ_SWBR01000004.1"/>
</dbReference>
<sequence length="143" mass="16150">MTEPALILLVEDSEGDILLTTEALVEGRINSKLFVVKDGWEAIQYLEKKGKYSNSITPDLVLLDVNLPKINGHEVLKFIKSKENLKHIPVVMLTTSSSEKDIMNSYQNNVNCYITKPVDSEEFIRAIASIKDFWISVVQLPKV</sequence>
<dbReference type="GO" id="GO:0000160">
    <property type="term" value="P:phosphorelay signal transduction system"/>
    <property type="evidence" value="ECO:0007669"/>
    <property type="project" value="InterPro"/>
</dbReference>
<proteinExistence type="predicted"/>
<dbReference type="EMBL" id="SWBR01000004">
    <property type="protein sequence ID" value="TKC06706.1"/>
    <property type="molecule type" value="Genomic_DNA"/>
</dbReference>
<dbReference type="InterPro" id="IPR052893">
    <property type="entry name" value="TCS_response_regulator"/>
</dbReference>
<protein>
    <submittedName>
        <fullName evidence="3">Response regulator</fullName>
    </submittedName>
</protein>
<dbReference type="Gene3D" id="3.40.50.2300">
    <property type="match status" value="1"/>
</dbReference>
<reference evidence="3 4" key="1">
    <citation type="submission" date="2019-04" db="EMBL/GenBank/DDBJ databases">
        <title>Pedobacter sp. RP-3-22 sp. nov., isolated from Arctic soil.</title>
        <authorList>
            <person name="Dahal R.H."/>
            <person name="Kim D.-U."/>
        </authorList>
    </citation>
    <scope>NUCLEOTIDE SEQUENCE [LARGE SCALE GENOMIC DNA]</scope>
    <source>
        <strain evidence="3 4">RP-3-22</strain>
    </source>
</reference>
<evidence type="ECO:0000259" key="2">
    <source>
        <dbReference type="PROSITE" id="PS50110"/>
    </source>
</evidence>
<dbReference type="PANTHER" id="PTHR44520:SF2">
    <property type="entry name" value="RESPONSE REGULATOR RCP1"/>
    <property type="match status" value="1"/>
</dbReference>
<evidence type="ECO:0000313" key="3">
    <source>
        <dbReference type="EMBL" id="TKC06706.1"/>
    </source>
</evidence>
<keyword evidence="1" id="KW-0597">Phosphoprotein</keyword>
<dbReference type="SMART" id="SM00448">
    <property type="entry name" value="REC"/>
    <property type="match status" value="1"/>
</dbReference>
<dbReference type="Proteomes" id="UP000309488">
    <property type="component" value="Unassembled WGS sequence"/>
</dbReference>
<dbReference type="PANTHER" id="PTHR44520">
    <property type="entry name" value="RESPONSE REGULATOR RCP1-RELATED"/>
    <property type="match status" value="1"/>
</dbReference>
<evidence type="ECO:0000256" key="1">
    <source>
        <dbReference type="PROSITE-ProRule" id="PRU00169"/>
    </source>
</evidence>
<dbReference type="CDD" id="cd17557">
    <property type="entry name" value="REC_Rcp-like"/>
    <property type="match status" value="1"/>
</dbReference>
<feature type="domain" description="Response regulatory" evidence="2">
    <location>
        <begin position="6"/>
        <end position="131"/>
    </location>
</feature>
<accession>A0A4V5P0V1</accession>
<dbReference type="Pfam" id="PF00072">
    <property type="entry name" value="Response_reg"/>
    <property type="match status" value="1"/>
</dbReference>
<dbReference type="InterPro" id="IPR011006">
    <property type="entry name" value="CheY-like_superfamily"/>
</dbReference>
<dbReference type="PROSITE" id="PS50110">
    <property type="entry name" value="RESPONSE_REGULATORY"/>
    <property type="match status" value="1"/>
</dbReference>
<name>A0A4V5P0V1_9SPHI</name>
<dbReference type="SUPFAM" id="SSF52172">
    <property type="entry name" value="CheY-like"/>
    <property type="match status" value="1"/>
</dbReference>
<dbReference type="InterPro" id="IPR001789">
    <property type="entry name" value="Sig_transdc_resp-reg_receiver"/>
</dbReference>